<dbReference type="AlphaFoldDB" id="A0A1F4RHN8"/>
<name>A0A1F4RHN8_UNCSA</name>
<dbReference type="PANTHER" id="PTHR36456">
    <property type="entry name" value="UPF0232 PROTEIN SCO3875"/>
    <property type="match status" value="1"/>
</dbReference>
<dbReference type="EMBL" id="METP01000012">
    <property type="protein sequence ID" value="OGC06993.1"/>
    <property type="molecule type" value="Genomic_DNA"/>
</dbReference>
<evidence type="ECO:0008006" key="3">
    <source>
        <dbReference type="Google" id="ProtNLM"/>
    </source>
</evidence>
<evidence type="ECO:0000313" key="2">
    <source>
        <dbReference type="Proteomes" id="UP000176938"/>
    </source>
</evidence>
<dbReference type="Pfam" id="PF05258">
    <property type="entry name" value="DciA"/>
    <property type="match status" value="1"/>
</dbReference>
<reference evidence="1 2" key="1">
    <citation type="journal article" date="2016" name="Nat. Commun.">
        <title>Thousands of microbial genomes shed light on interconnected biogeochemical processes in an aquifer system.</title>
        <authorList>
            <person name="Anantharaman K."/>
            <person name="Brown C.T."/>
            <person name="Hug L.A."/>
            <person name="Sharon I."/>
            <person name="Castelle C.J."/>
            <person name="Probst A.J."/>
            <person name="Thomas B.C."/>
            <person name="Singh A."/>
            <person name="Wilkins M.J."/>
            <person name="Karaoz U."/>
            <person name="Brodie E.L."/>
            <person name="Williams K.H."/>
            <person name="Hubbard S.S."/>
            <person name="Banfield J.F."/>
        </authorList>
    </citation>
    <scope>NUCLEOTIDE SEQUENCE [LARGE SCALE GENOMIC DNA]</scope>
</reference>
<protein>
    <recommendedName>
        <fullName evidence="3">RNA-binding protein</fullName>
    </recommendedName>
</protein>
<gene>
    <name evidence="1" type="ORF">A3H38_00485</name>
</gene>
<comment type="caution">
    <text evidence="1">The sequence shown here is derived from an EMBL/GenBank/DDBJ whole genome shotgun (WGS) entry which is preliminary data.</text>
</comment>
<sequence>MAKKLADIFDGMELGLGRTIKLCNLLTLWQSVVDDRVGKRTEAVKIRNKTLYISTSSPTWAQELSFLKKEIVEKFNDKAGKEVICDIKFSCGG</sequence>
<accession>A0A1F4RHN8</accession>
<dbReference type="Proteomes" id="UP000176938">
    <property type="component" value="Unassembled WGS sequence"/>
</dbReference>
<proteinExistence type="predicted"/>
<dbReference type="PANTHER" id="PTHR36456:SF1">
    <property type="entry name" value="UPF0232 PROTEIN SCO3875"/>
    <property type="match status" value="1"/>
</dbReference>
<organism evidence="1 2">
    <name type="scientific">candidate division WOR-1 bacterium RIFCSPLOWO2_02_FULL_46_20</name>
    <dbReference type="NCBI Taxonomy" id="1802567"/>
    <lineage>
        <taxon>Bacteria</taxon>
        <taxon>Bacillati</taxon>
        <taxon>Saganbacteria</taxon>
    </lineage>
</organism>
<dbReference type="InterPro" id="IPR007922">
    <property type="entry name" value="DciA-like"/>
</dbReference>
<evidence type="ECO:0000313" key="1">
    <source>
        <dbReference type="EMBL" id="OGC06993.1"/>
    </source>
</evidence>